<comment type="caution">
    <text evidence="3">The sequence shown here is derived from an EMBL/GenBank/DDBJ whole genome shotgun (WGS) entry which is preliminary data.</text>
</comment>
<name>A0A4Q4SYF4_9PEZI</name>
<dbReference type="AlphaFoldDB" id="A0A4Q4SYF4"/>
<keyword evidence="2" id="KW-0560">Oxidoreductase</keyword>
<protein>
    <recommendedName>
        <fullName evidence="5">FAD/NAD(P)-binding domain-containing protein</fullName>
    </recommendedName>
</protein>
<evidence type="ECO:0000256" key="2">
    <source>
        <dbReference type="ARBA" id="ARBA00023033"/>
    </source>
</evidence>
<dbReference type="InterPro" id="IPR036188">
    <property type="entry name" value="FAD/NAD-bd_sf"/>
</dbReference>
<reference evidence="3 4" key="1">
    <citation type="submission" date="2018-06" db="EMBL/GenBank/DDBJ databases">
        <title>Complete Genomes of Monosporascus.</title>
        <authorList>
            <person name="Robinson A.J."/>
            <person name="Natvig D.O."/>
        </authorList>
    </citation>
    <scope>NUCLEOTIDE SEQUENCE [LARGE SCALE GENOMIC DNA]</scope>
    <source>
        <strain evidence="3 4">CBS 110550</strain>
    </source>
</reference>
<dbReference type="PANTHER" id="PTHR43872:SF1">
    <property type="entry name" value="MONOOXYGENASE, PUTATIVE (AFU_ORTHOLOGUE AFUA_8G02570)-RELATED"/>
    <property type="match status" value="1"/>
</dbReference>
<organism evidence="3 4">
    <name type="scientific">Monosporascus ibericus</name>
    <dbReference type="NCBI Taxonomy" id="155417"/>
    <lineage>
        <taxon>Eukaryota</taxon>
        <taxon>Fungi</taxon>
        <taxon>Dikarya</taxon>
        <taxon>Ascomycota</taxon>
        <taxon>Pezizomycotina</taxon>
        <taxon>Sordariomycetes</taxon>
        <taxon>Xylariomycetidae</taxon>
        <taxon>Xylariales</taxon>
        <taxon>Xylariales incertae sedis</taxon>
        <taxon>Monosporascus</taxon>
    </lineage>
</organism>
<comment type="cofactor">
    <cofactor evidence="1">
        <name>FAD</name>
        <dbReference type="ChEBI" id="CHEBI:57692"/>
    </cofactor>
</comment>
<evidence type="ECO:0000256" key="1">
    <source>
        <dbReference type="ARBA" id="ARBA00001974"/>
    </source>
</evidence>
<gene>
    <name evidence="3" type="ORF">DL764_009173</name>
</gene>
<dbReference type="SUPFAM" id="SSF51905">
    <property type="entry name" value="FAD/NAD(P)-binding domain"/>
    <property type="match status" value="2"/>
</dbReference>
<dbReference type="PANTHER" id="PTHR43872">
    <property type="entry name" value="MONOOXYGENASE, PUTATIVE (AFU_ORTHOLOGUE AFUA_8G02570)-RELATED"/>
    <property type="match status" value="1"/>
</dbReference>
<dbReference type="InterPro" id="IPR051820">
    <property type="entry name" value="FAD-binding_MO"/>
</dbReference>
<dbReference type="EMBL" id="QJNU01000814">
    <property type="protein sequence ID" value="RYO85437.1"/>
    <property type="molecule type" value="Genomic_DNA"/>
</dbReference>
<dbReference type="Pfam" id="PF13450">
    <property type="entry name" value="NAD_binding_8"/>
    <property type="match status" value="1"/>
</dbReference>
<sequence length="494" mass="56174">MSAPEQTPLAATDLDIVIVGAGISGINAAYRLQTQLPEATFKVLESRDEIGGTWDLFRFPGVRSDTPIFALGFEWAPWPSSHQPFADGASILSYLKDCVSRFRIDEHILLRHRLLEADWTSQTNRWNLLVQDDNESRRRAYTAKFITFATGYYDYQDPLSSHIRGLESFEGEIIRPQFWPAKCDYAGKNVTIIGSGATAITLLPALQKDAATVTMLQRSPSYVLSTSNRPFRIPWLVSKALPLSVLYTWIRWYHILVGYCFFLFSRYLPLYSSRLLRNAARRQLPPWVREDLHFKPEYSPWDQRLCIAPDGDFYRALRQPNVQIKTATIERVSARAIQIHGETIPTDVIIPATGLRMRFGGRVDIKLDGVPILDTLPDRLLWHGAMLSGVPNAVFMLSYGVGPWTLAVDNAAHILVRLFKFSRSRQVRHLVPELPADTVMPKLDIRPFSSTYVKEAAGTHPKYGGDGPWRPKNNPVVDYFHARWGDLTRGLRYE</sequence>
<keyword evidence="4" id="KW-1185">Reference proteome</keyword>
<proteinExistence type="predicted"/>
<dbReference type="STRING" id="155417.A0A4Q4SYF4"/>
<dbReference type="Gene3D" id="3.50.50.60">
    <property type="entry name" value="FAD/NAD(P)-binding domain"/>
    <property type="match status" value="2"/>
</dbReference>
<dbReference type="GO" id="GO:0004497">
    <property type="term" value="F:monooxygenase activity"/>
    <property type="evidence" value="ECO:0007669"/>
    <property type="project" value="UniProtKB-KW"/>
</dbReference>
<dbReference type="Proteomes" id="UP000293360">
    <property type="component" value="Unassembled WGS sequence"/>
</dbReference>
<evidence type="ECO:0000313" key="4">
    <source>
        <dbReference type="Proteomes" id="UP000293360"/>
    </source>
</evidence>
<evidence type="ECO:0000313" key="3">
    <source>
        <dbReference type="EMBL" id="RYO85437.1"/>
    </source>
</evidence>
<keyword evidence="2" id="KW-0503">Monooxygenase</keyword>
<dbReference type="OrthoDB" id="66881at2759"/>
<evidence type="ECO:0008006" key="5">
    <source>
        <dbReference type="Google" id="ProtNLM"/>
    </source>
</evidence>
<accession>A0A4Q4SYF4</accession>